<dbReference type="AlphaFoldDB" id="A0A9D4RAR4"/>
<keyword evidence="1" id="KW-0472">Membrane</keyword>
<evidence type="ECO:0000313" key="3">
    <source>
        <dbReference type="EMBL" id="KAH3859485.1"/>
    </source>
</evidence>
<organism evidence="3 4">
    <name type="scientific">Dreissena polymorpha</name>
    <name type="common">Zebra mussel</name>
    <name type="synonym">Mytilus polymorpha</name>
    <dbReference type="NCBI Taxonomy" id="45954"/>
    <lineage>
        <taxon>Eukaryota</taxon>
        <taxon>Metazoa</taxon>
        <taxon>Spiralia</taxon>
        <taxon>Lophotrochozoa</taxon>
        <taxon>Mollusca</taxon>
        <taxon>Bivalvia</taxon>
        <taxon>Autobranchia</taxon>
        <taxon>Heteroconchia</taxon>
        <taxon>Euheterodonta</taxon>
        <taxon>Imparidentia</taxon>
        <taxon>Neoheterodontei</taxon>
        <taxon>Myida</taxon>
        <taxon>Dreissenoidea</taxon>
        <taxon>Dreissenidae</taxon>
        <taxon>Dreissena</taxon>
    </lineage>
</organism>
<protein>
    <recommendedName>
        <fullName evidence="2">Galaxin-like repeats domain-containing protein</fullName>
    </recommendedName>
</protein>
<name>A0A9D4RAR4_DREPO</name>
<dbReference type="OrthoDB" id="5989849at2759"/>
<feature type="domain" description="Galaxin-like repeats" evidence="2">
    <location>
        <begin position="42"/>
        <end position="98"/>
    </location>
</feature>
<accession>A0A9D4RAR4</accession>
<dbReference type="Proteomes" id="UP000828390">
    <property type="component" value="Unassembled WGS sequence"/>
</dbReference>
<reference evidence="3" key="2">
    <citation type="submission" date="2020-11" db="EMBL/GenBank/DDBJ databases">
        <authorList>
            <person name="McCartney M.A."/>
            <person name="Auch B."/>
            <person name="Kono T."/>
            <person name="Mallez S."/>
            <person name="Becker A."/>
            <person name="Gohl D.M."/>
            <person name="Silverstein K.A.T."/>
            <person name="Koren S."/>
            <person name="Bechman K.B."/>
            <person name="Herman A."/>
            <person name="Abrahante J.E."/>
            <person name="Garbe J."/>
        </authorList>
    </citation>
    <scope>NUCLEOTIDE SEQUENCE</scope>
    <source>
        <strain evidence="3">Duluth1</strain>
        <tissue evidence="3">Whole animal</tissue>
    </source>
</reference>
<keyword evidence="1" id="KW-0812">Transmembrane</keyword>
<keyword evidence="4" id="KW-1185">Reference proteome</keyword>
<dbReference type="InterPro" id="IPR056601">
    <property type="entry name" value="Galaxin_dom"/>
</dbReference>
<evidence type="ECO:0000259" key="2">
    <source>
        <dbReference type="Pfam" id="PF24748"/>
    </source>
</evidence>
<reference evidence="3" key="1">
    <citation type="journal article" date="2019" name="bioRxiv">
        <title>The Genome of the Zebra Mussel, Dreissena polymorpha: A Resource for Invasive Species Research.</title>
        <authorList>
            <person name="McCartney M.A."/>
            <person name="Auch B."/>
            <person name="Kono T."/>
            <person name="Mallez S."/>
            <person name="Zhang Y."/>
            <person name="Obille A."/>
            <person name="Becker A."/>
            <person name="Abrahante J.E."/>
            <person name="Garbe J."/>
            <person name="Badalamenti J.P."/>
            <person name="Herman A."/>
            <person name="Mangelson H."/>
            <person name="Liachko I."/>
            <person name="Sullivan S."/>
            <person name="Sone E.D."/>
            <person name="Koren S."/>
            <person name="Silverstein K.A.T."/>
            <person name="Beckman K.B."/>
            <person name="Gohl D.M."/>
        </authorList>
    </citation>
    <scope>NUCLEOTIDE SEQUENCE</scope>
    <source>
        <strain evidence="3">Duluth1</strain>
        <tissue evidence="3">Whole animal</tissue>
    </source>
</reference>
<sequence length="252" mass="28880">MYTLFKSGLTAGNKRLYIIIFLIGLLSYGDSLTCFVNDKPHRYNPENQLCCNGIYPREQNGQTMECCNGTMYAIRLQNCCAGIVYKQGSRYLCRGNKRKAPKSHKHDDTIIEKIVHVIKKDILETASVKLPNRKGPPICPSCITGIHSGPAESKRRNKLNIHLGKIEKRPRGRLRLHVTVTRPKRYAGRKMTLKTRSVCRECFKSGVDYVILTNQWLHSLPEKSRLTGMDVIVQKYQFSLFSCTIDRWTKTL</sequence>
<evidence type="ECO:0000256" key="1">
    <source>
        <dbReference type="SAM" id="Phobius"/>
    </source>
</evidence>
<comment type="caution">
    <text evidence="3">The sequence shown here is derived from an EMBL/GenBank/DDBJ whole genome shotgun (WGS) entry which is preliminary data.</text>
</comment>
<dbReference type="Pfam" id="PF24748">
    <property type="entry name" value="Galaxin_repeat"/>
    <property type="match status" value="1"/>
</dbReference>
<dbReference type="EMBL" id="JAIWYP010000003">
    <property type="protein sequence ID" value="KAH3859485.1"/>
    <property type="molecule type" value="Genomic_DNA"/>
</dbReference>
<feature type="transmembrane region" description="Helical" evidence="1">
    <location>
        <begin position="16"/>
        <end position="36"/>
    </location>
</feature>
<keyword evidence="1" id="KW-1133">Transmembrane helix</keyword>
<evidence type="ECO:0000313" key="4">
    <source>
        <dbReference type="Proteomes" id="UP000828390"/>
    </source>
</evidence>
<proteinExistence type="predicted"/>
<gene>
    <name evidence="3" type="ORF">DPMN_102302</name>
</gene>